<sequence length="264" mass="30571">MYKRWKRAKQHLNEFFQAPEHVVVIHYSCESFYDRDNPRSPRVTSIAIRNLDSGQTKSFSIHLVAERRRVLDSIDEHYDSLELEMLDEFFQAVGARQHCKWLHWNMRDANYGFEALENRLRALGGQSSARVPEERRMDLSRLLVAIYGVGYTSHPRIENLMQQNSITAMDFLTGKQEANAFENKQFLKLHQSTLRKVDIFANFAERANAGRLRTQSSWWEINGRSVKALGELLREHWLIGSIVVVVGLVTTVARAWPTLAAVIK</sequence>
<keyword evidence="1" id="KW-1133">Transmembrane helix</keyword>
<evidence type="ECO:0000313" key="2">
    <source>
        <dbReference type="EMBL" id="WQH04509.1"/>
    </source>
</evidence>
<evidence type="ECO:0000313" key="3">
    <source>
        <dbReference type="Proteomes" id="UP001326110"/>
    </source>
</evidence>
<name>A0ABZ0XXZ0_9BURK</name>
<gene>
    <name evidence="2" type="ORF">SR858_26315</name>
</gene>
<keyword evidence="3" id="KW-1185">Reference proteome</keyword>
<feature type="transmembrane region" description="Helical" evidence="1">
    <location>
        <begin position="237"/>
        <end position="256"/>
    </location>
</feature>
<keyword evidence="1" id="KW-0472">Membrane</keyword>
<evidence type="ECO:0000256" key="1">
    <source>
        <dbReference type="SAM" id="Phobius"/>
    </source>
</evidence>
<accession>A0ABZ0XXZ0</accession>
<proteinExistence type="predicted"/>
<dbReference type="EMBL" id="CP140152">
    <property type="protein sequence ID" value="WQH04509.1"/>
    <property type="molecule type" value="Genomic_DNA"/>
</dbReference>
<keyword evidence="1" id="KW-0812">Transmembrane</keyword>
<dbReference type="RefSeq" id="WP_322534161.1">
    <property type="nucleotide sequence ID" value="NZ_CP140152.1"/>
</dbReference>
<reference evidence="2 3" key="1">
    <citation type="submission" date="2023-11" db="EMBL/GenBank/DDBJ databases">
        <title>MicrobeMod: A computational toolkit for identifying prokaryotic methylation and restriction-modification with nanopore sequencing.</title>
        <authorList>
            <person name="Crits-Christoph A."/>
            <person name="Kang S.C."/>
            <person name="Lee H."/>
            <person name="Ostrov N."/>
        </authorList>
    </citation>
    <scope>NUCLEOTIDE SEQUENCE [LARGE SCALE GENOMIC DNA]</scope>
    <source>
        <strain evidence="2 3">ATCC 25935</strain>
    </source>
</reference>
<organism evidence="2 3">
    <name type="scientific">Duganella zoogloeoides</name>
    <dbReference type="NCBI Taxonomy" id="75659"/>
    <lineage>
        <taxon>Bacteria</taxon>
        <taxon>Pseudomonadati</taxon>
        <taxon>Pseudomonadota</taxon>
        <taxon>Betaproteobacteria</taxon>
        <taxon>Burkholderiales</taxon>
        <taxon>Oxalobacteraceae</taxon>
        <taxon>Telluria group</taxon>
        <taxon>Duganella</taxon>
    </lineage>
</organism>
<dbReference type="Proteomes" id="UP001326110">
    <property type="component" value="Chromosome"/>
</dbReference>
<protein>
    <submittedName>
        <fullName evidence="2">Uncharacterized protein</fullName>
    </submittedName>
</protein>